<feature type="region of interest" description="Disordered" evidence="1">
    <location>
        <begin position="669"/>
        <end position="714"/>
    </location>
</feature>
<feature type="domain" description="JmjN" evidence="2">
    <location>
        <begin position="270"/>
        <end position="311"/>
    </location>
</feature>
<dbReference type="Pfam" id="PF02373">
    <property type="entry name" value="JmjC"/>
    <property type="match status" value="1"/>
</dbReference>
<organism evidence="4">
    <name type="scientific">Puccinia triticina (isolate 1-1 / race 1 (BBBD))</name>
    <name type="common">Brown leaf rust fungus</name>
    <dbReference type="NCBI Taxonomy" id="630390"/>
    <lineage>
        <taxon>Eukaryota</taxon>
        <taxon>Fungi</taxon>
        <taxon>Dikarya</taxon>
        <taxon>Basidiomycota</taxon>
        <taxon>Pucciniomycotina</taxon>
        <taxon>Pucciniomycetes</taxon>
        <taxon>Pucciniales</taxon>
        <taxon>Pucciniaceae</taxon>
        <taxon>Puccinia</taxon>
    </lineage>
</organism>
<dbReference type="STRING" id="630390.A0A180GQB8"/>
<feature type="region of interest" description="Disordered" evidence="1">
    <location>
        <begin position="1296"/>
        <end position="1319"/>
    </location>
</feature>
<accession>A0A180GQB8</accession>
<keyword evidence="6" id="KW-1185">Reference proteome</keyword>
<feature type="compositionally biased region" description="Basic and acidic residues" evidence="1">
    <location>
        <begin position="675"/>
        <end position="702"/>
    </location>
</feature>
<feature type="compositionally biased region" description="Basic and acidic residues" evidence="1">
    <location>
        <begin position="529"/>
        <end position="564"/>
    </location>
</feature>
<dbReference type="EMBL" id="ADAS02000033">
    <property type="protein sequence ID" value="OAV95027.1"/>
    <property type="molecule type" value="Genomic_DNA"/>
</dbReference>
<dbReference type="InterPro" id="IPR003347">
    <property type="entry name" value="JmjC_dom"/>
</dbReference>
<feature type="region of interest" description="Disordered" evidence="1">
    <location>
        <begin position="577"/>
        <end position="600"/>
    </location>
</feature>
<protein>
    <recommendedName>
        <fullName evidence="7">[Histone H3]-trimethyl-L-lysine(9) demethylase</fullName>
    </recommendedName>
</protein>
<name>A0A180GQB8_PUCT1</name>
<evidence type="ECO:0000259" key="3">
    <source>
        <dbReference type="PROSITE" id="PS51184"/>
    </source>
</evidence>
<feature type="compositionally biased region" description="Polar residues" evidence="1">
    <location>
        <begin position="162"/>
        <end position="184"/>
    </location>
</feature>
<feature type="compositionally biased region" description="Polar residues" evidence="1">
    <location>
        <begin position="432"/>
        <end position="443"/>
    </location>
</feature>
<dbReference type="SMART" id="SM00545">
    <property type="entry name" value="JmjN"/>
    <property type="match status" value="1"/>
</dbReference>
<dbReference type="GO" id="GO:0010468">
    <property type="term" value="P:regulation of gene expression"/>
    <property type="evidence" value="ECO:0007669"/>
    <property type="project" value="TreeGrafter"/>
</dbReference>
<dbReference type="GO" id="GO:0005634">
    <property type="term" value="C:nucleus"/>
    <property type="evidence" value="ECO:0007669"/>
    <property type="project" value="TreeGrafter"/>
</dbReference>
<dbReference type="OrthoDB" id="9547406at2759"/>
<dbReference type="Proteomes" id="UP000005240">
    <property type="component" value="Unassembled WGS sequence"/>
</dbReference>
<sequence length="1342" mass="149130">MDDQEAQEEIKPTVSTNEPGQPTNQETNQIKQEPDLIKLEAPEQNQQEPQQALEPPQEPRPEPEQQPRREQRVPNQPEFCEESDAKPEEQELRGARGEGSQREQEPRHEQDPCPELKQELRPSDELHLNSSVALQLKPVPLPVSESHSIEDFQPAPLPNLLPISTHQSDSINIQPNSSTPNHTPESNHSSSTSIHDDDDSGPDYYTSESESESESESQLSPKKLAKRERLRKERDKIKPSYYYGEKELEVEAIKKGIKPPKLKRKGLRGVPVFEPSMEQFRDFYSYINLIDRWGMRSGIVKIIPPKEWTGQLPHLGKESLRTDGQGQMLRNAKIKSPISQVIQGSRGLFRVMNVAKRKTYNALEWYDLANSDEHRPPDFLNKTLVTSSANLNQDNPDKSNTRSTRSSRRSTSSIAPISHKVANPRRRKVSKGHSTADISISDRNSSEKPDVEGRVDCSPEKRDGHERPDGSCEKRDLQKTANCSPERPDGEPRVDRSPGKRDAEEHVDFSPSNLLPVPEDPTHPCNSAKEFDSSKPEPCSRPEKRHDEETVDCSPEKRDTEEHIDCSASKLLPVLEDPSQACNSPKDPDFPKPAPGAPAISPQCSPLNPANEASNNQLCPAKADDLATSCTAEHDLQPEFSNAIENQISEFVDQSLDLQMSCVIANQPTPASAETVKDNDQTVQENDKTVQENDKTVKENDKKKPRRSVQNVPTPEEWAQFVERYEKLPYDASRSDYTFQVCREIEQEYWRTIGNGGSPMYGADTMGSLFDERTKDWNVATLDNLLNRLKLKKKIPGVNTPYLYFGTWRATFAWHVEDADLYSINYIHFGAPKFWYSIPQEQNTRFENFMSSSFAKERRTCSQFLRHKAFLASPSVLQSVGVQLNKVVHLPGEIILTYPYGYHSGFNLGYNCAESVNFANEAWIEKGRKAQSCKCIDDAVTINVDAWLEEHDELCRKESEARERAAQKLQRQQKCEERKRKGSDNLPDKAPKKKQKKDTSEAVNASLDKMEVDPQPGLNNLADSSLPNPSPQTVKAPQKKKTPQKKKAADPPPGKADDDLKPDLNNPAHPSLPNLAPQPVKPPRKRKKKESSTSTNPPAGQTGLSGLVDPLLLNSSCQTKAKAPRKPRPKKIIETDADGNIIKKKPSKASEKALKRKADGSALGAPSLNRKAGVTPAEVLLPGVPRRDASGSQLAGVAGQTSHHAPSHALGITTTPAGSPPLAGDGSAGPNAHHPTGESIFIPQPSAAPPAFQAHSSWPESEQQAYGYERTLPMLADLSAVGPSVNPCLAEPGLSSFPPDIQPVFENEQQSSDPPQLPNLSYFSDQKFMSAIEAGLIDSRLL</sequence>
<dbReference type="GO" id="GO:0000785">
    <property type="term" value="C:chromatin"/>
    <property type="evidence" value="ECO:0007669"/>
    <property type="project" value="TreeGrafter"/>
</dbReference>
<dbReference type="EnsemblFungi" id="PTTG_05226-t43_1">
    <property type="protein sequence ID" value="PTTG_05226-t43_1-p1"/>
    <property type="gene ID" value="PTTG_05226"/>
</dbReference>
<dbReference type="PROSITE" id="PS51184">
    <property type="entry name" value="JMJC"/>
    <property type="match status" value="1"/>
</dbReference>
<proteinExistence type="predicted"/>
<dbReference type="VEuPathDB" id="FungiDB:PTTG_05226"/>
<feature type="compositionally biased region" description="Basic and acidic residues" evidence="1">
    <location>
        <begin position="486"/>
        <end position="508"/>
    </location>
</feature>
<feature type="compositionally biased region" description="Basic and acidic residues" evidence="1">
    <location>
        <begin position="1148"/>
        <end position="1159"/>
    </location>
</feature>
<dbReference type="PANTHER" id="PTHR10694">
    <property type="entry name" value="LYSINE-SPECIFIC DEMETHYLASE"/>
    <property type="match status" value="1"/>
</dbReference>
<dbReference type="PROSITE" id="PS51183">
    <property type="entry name" value="JMJN"/>
    <property type="match status" value="1"/>
</dbReference>
<feature type="compositionally biased region" description="Low complexity" evidence="1">
    <location>
        <begin position="42"/>
        <end position="55"/>
    </location>
</feature>
<feature type="compositionally biased region" description="Low complexity" evidence="1">
    <location>
        <begin position="1239"/>
        <end position="1254"/>
    </location>
</feature>
<feature type="compositionally biased region" description="Basic and acidic residues" evidence="1">
    <location>
        <begin position="83"/>
        <end position="127"/>
    </location>
</feature>
<dbReference type="InterPro" id="IPR003349">
    <property type="entry name" value="JmjN"/>
</dbReference>
<dbReference type="SUPFAM" id="SSF51197">
    <property type="entry name" value="Clavaminate synthase-like"/>
    <property type="match status" value="1"/>
</dbReference>
<feature type="compositionally biased region" description="Basic and acidic residues" evidence="1">
    <location>
        <begin position="57"/>
        <end position="72"/>
    </location>
</feature>
<feature type="compositionally biased region" description="Basic and acidic residues" evidence="1">
    <location>
        <begin position="444"/>
        <end position="478"/>
    </location>
</feature>
<feature type="compositionally biased region" description="Polar residues" evidence="1">
    <location>
        <begin position="1017"/>
        <end position="1033"/>
    </location>
</feature>
<feature type="compositionally biased region" description="Basic and acidic residues" evidence="1">
    <location>
        <begin position="973"/>
        <end position="990"/>
    </location>
</feature>
<feature type="compositionally biased region" description="Low complexity" evidence="1">
    <location>
        <begin position="401"/>
        <end position="413"/>
    </location>
</feature>
<reference evidence="5 6" key="3">
    <citation type="journal article" date="2017" name="G3 (Bethesda)">
        <title>Comparative analysis highlights variable genome content of wheat rusts and divergence of the mating loci.</title>
        <authorList>
            <person name="Cuomo C.A."/>
            <person name="Bakkeren G."/>
            <person name="Khalil H.B."/>
            <person name="Panwar V."/>
            <person name="Joly D."/>
            <person name="Linning R."/>
            <person name="Sakthikumar S."/>
            <person name="Song X."/>
            <person name="Adiconis X."/>
            <person name="Fan L."/>
            <person name="Goldberg J.M."/>
            <person name="Levin J.Z."/>
            <person name="Young S."/>
            <person name="Zeng Q."/>
            <person name="Anikster Y."/>
            <person name="Bruce M."/>
            <person name="Wang M."/>
            <person name="Yin C."/>
            <person name="McCallum B."/>
            <person name="Szabo L.J."/>
            <person name="Hulbert S."/>
            <person name="Chen X."/>
            <person name="Fellers J.P."/>
        </authorList>
    </citation>
    <scope>NUCLEOTIDE SEQUENCE</scope>
    <source>
        <strain evidence="5">isolate 1-1 / race 1 (BBBD)</strain>
        <strain evidence="6">Isolate 1-1 / race 1 (BBBD)</strain>
    </source>
</reference>
<feature type="region of interest" description="Disordered" evidence="1">
    <location>
        <begin position="966"/>
        <end position="1263"/>
    </location>
</feature>
<feature type="compositionally biased region" description="Basic residues" evidence="1">
    <location>
        <begin position="422"/>
        <end position="431"/>
    </location>
</feature>
<feature type="compositionally biased region" description="Polar residues" evidence="1">
    <location>
        <begin position="13"/>
        <end position="31"/>
    </location>
</feature>
<dbReference type="Pfam" id="PF02375">
    <property type="entry name" value="JmjN"/>
    <property type="match status" value="1"/>
</dbReference>
<dbReference type="Gene3D" id="2.60.120.650">
    <property type="entry name" value="Cupin"/>
    <property type="match status" value="2"/>
</dbReference>
<evidence type="ECO:0008006" key="7">
    <source>
        <dbReference type="Google" id="ProtNLM"/>
    </source>
</evidence>
<feature type="compositionally biased region" description="Polar residues" evidence="1">
    <location>
        <begin position="1092"/>
        <end position="1104"/>
    </location>
</feature>
<feature type="domain" description="JmjC" evidence="3">
    <location>
        <begin position="771"/>
        <end position="935"/>
    </location>
</feature>
<evidence type="ECO:0000313" key="6">
    <source>
        <dbReference type="Proteomes" id="UP000005240"/>
    </source>
</evidence>
<reference evidence="5" key="4">
    <citation type="submission" date="2025-05" db="UniProtKB">
        <authorList>
            <consortium name="EnsemblFungi"/>
        </authorList>
    </citation>
    <scope>IDENTIFICATION</scope>
    <source>
        <strain evidence="5">isolate 1-1 / race 1 (BBBD)</strain>
    </source>
</reference>
<dbReference type="SMART" id="SM00558">
    <property type="entry name" value="JmjC"/>
    <property type="match status" value="1"/>
</dbReference>
<reference evidence="4" key="1">
    <citation type="submission" date="2009-11" db="EMBL/GenBank/DDBJ databases">
        <authorList>
            <consortium name="The Broad Institute Genome Sequencing Platform"/>
            <person name="Ward D."/>
            <person name="Feldgarden M."/>
            <person name="Earl A."/>
            <person name="Young S.K."/>
            <person name="Zeng Q."/>
            <person name="Koehrsen M."/>
            <person name="Alvarado L."/>
            <person name="Berlin A."/>
            <person name="Bochicchio J."/>
            <person name="Borenstein D."/>
            <person name="Chapman S.B."/>
            <person name="Chen Z."/>
            <person name="Engels R."/>
            <person name="Freedman E."/>
            <person name="Gellesch M."/>
            <person name="Goldberg J."/>
            <person name="Griggs A."/>
            <person name="Gujja S."/>
            <person name="Heilman E."/>
            <person name="Heiman D."/>
            <person name="Hepburn T."/>
            <person name="Howarth C."/>
            <person name="Jen D."/>
            <person name="Larson L."/>
            <person name="Lewis B."/>
            <person name="Mehta T."/>
            <person name="Park D."/>
            <person name="Pearson M."/>
            <person name="Roberts A."/>
            <person name="Saif S."/>
            <person name="Shea T."/>
            <person name="Shenoy N."/>
            <person name="Sisk P."/>
            <person name="Stolte C."/>
            <person name="Sykes S."/>
            <person name="Thomson T."/>
            <person name="Walk T."/>
            <person name="White J."/>
            <person name="Yandava C."/>
            <person name="Izard J."/>
            <person name="Baranova O.V."/>
            <person name="Blanton J.M."/>
            <person name="Tanner A.C."/>
            <person name="Dewhirst F.E."/>
            <person name="Haas B."/>
            <person name="Nusbaum C."/>
            <person name="Birren B."/>
        </authorList>
    </citation>
    <scope>NUCLEOTIDE SEQUENCE [LARGE SCALE GENOMIC DNA]</scope>
    <source>
        <strain evidence="4">1-1 BBBD Race 1</strain>
    </source>
</reference>
<feature type="compositionally biased region" description="Basic residues" evidence="1">
    <location>
        <begin position="1037"/>
        <end position="1046"/>
    </location>
</feature>
<dbReference type="GO" id="GO:0051864">
    <property type="term" value="F:histone H3K36 demethylase activity"/>
    <property type="evidence" value="ECO:0007669"/>
    <property type="project" value="TreeGrafter"/>
</dbReference>
<feature type="compositionally biased region" description="Basic and acidic residues" evidence="1">
    <location>
        <begin position="32"/>
        <end position="41"/>
    </location>
</feature>
<reference evidence="4" key="2">
    <citation type="submission" date="2016-05" db="EMBL/GenBank/DDBJ databases">
        <title>Comparative analysis highlights variable genome content of wheat rusts and divergence of the mating loci.</title>
        <authorList>
            <person name="Cuomo C.A."/>
            <person name="Bakkeren G."/>
            <person name="Szabo L."/>
            <person name="Khalil H."/>
            <person name="Joly D."/>
            <person name="Goldberg J."/>
            <person name="Young S."/>
            <person name="Zeng Q."/>
            <person name="Fellers J."/>
        </authorList>
    </citation>
    <scope>NUCLEOTIDE SEQUENCE [LARGE SCALE GENOMIC DNA]</scope>
    <source>
        <strain evidence="4">1-1 BBBD Race 1</strain>
    </source>
</reference>
<dbReference type="GO" id="GO:0032454">
    <property type="term" value="F:histone H3K9 demethylase activity"/>
    <property type="evidence" value="ECO:0007669"/>
    <property type="project" value="TreeGrafter"/>
</dbReference>
<evidence type="ECO:0000256" key="1">
    <source>
        <dbReference type="SAM" id="MobiDB-lite"/>
    </source>
</evidence>
<gene>
    <name evidence="4" type="ORF">PTTG_05226</name>
</gene>
<evidence type="ECO:0000313" key="4">
    <source>
        <dbReference type="EMBL" id="OAV95027.1"/>
    </source>
</evidence>
<evidence type="ECO:0000313" key="5">
    <source>
        <dbReference type="EnsemblFungi" id="PTTG_05226-t43_1-p1"/>
    </source>
</evidence>
<feature type="region of interest" description="Disordered" evidence="1">
    <location>
        <begin position="387"/>
        <end position="564"/>
    </location>
</feature>
<dbReference type="PANTHER" id="PTHR10694:SF7">
    <property type="entry name" value="[HISTONE H3]-TRIMETHYL-L-LYSINE(9) DEMETHYLASE"/>
    <property type="match status" value="1"/>
</dbReference>
<feature type="compositionally biased region" description="Polar residues" evidence="1">
    <location>
        <begin position="1307"/>
        <end position="1319"/>
    </location>
</feature>
<evidence type="ECO:0000259" key="2">
    <source>
        <dbReference type="PROSITE" id="PS51183"/>
    </source>
</evidence>
<feature type="region of interest" description="Disordered" evidence="1">
    <location>
        <begin position="1"/>
        <end position="131"/>
    </location>
</feature>
<feature type="region of interest" description="Disordered" evidence="1">
    <location>
        <begin position="143"/>
        <end position="231"/>
    </location>
</feature>